<dbReference type="Proteomes" id="UP000198287">
    <property type="component" value="Unassembled WGS sequence"/>
</dbReference>
<gene>
    <name evidence="2" type="ORF">Fcan01_24334</name>
</gene>
<dbReference type="EMBL" id="LNIX01000031">
    <property type="protein sequence ID" value="OXA40957.1"/>
    <property type="molecule type" value="Genomic_DNA"/>
</dbReference>
<keyword evidence="1" id="KW-1133">Transmembrane helix</keyword>
<accession>A0A226D895</accession>
<protein>
    <submittedName>
        <fullName evidence="2">Uncharacterized protein</fullName>
    </submittedName>
</protein>
<feature type="transmembrane region" description="Helical" evidence="1">
    <location>
        <begin position="297"/>
        <end position="317"/>
    </location>
</feature>
<name>A0A226D895_FOLCA</name>
<feature type="transmembrane region" description="Helical" evidence="1">
    <location>
        <begin position="212"/>
        <end position="237"/>
    </location>
</feature>
<feature type="transmembrane region" description="Helical" evidence="1">
    <location>
        <begin position="264"/>
        <end position="285"/>
    </location>
</feature>
<evidence type="ECO:0000256" key="1">
    <source>
        <dbReference type="SAM" id="Phobius"/>
    </source>
</evidence>
<keyword evidence="1" id="KW-0472">Membrane</keyword>
<feature type="transmembrane region" description="Helical" evidence="1">
    <location>
        <begin position="46"/>
        <end position="68"/>
    </location>
</feature>
<feature type="transmembrane region" description="Helical" evidence="1">
    <location>
        <begin position="146"/>
        <end position="171"/>
    </location>
</feature>
<keyword evidence="1" id="KW-0812">Transmembrane</keyword>
<feature type="transmembrane region" description="Helical" evidence="1">
    <location>
        <begin position="80"/>
        <end position="102"/>
    </location>
</feature>
<sequence>MEEASSRFVQNFGKLPKLYDIPPLFGIIQTEKKLGRKDDTPKKFRGLLTMHILDVLHIFVVLTILKLGHLGWLEVTVPAIFYQFIVAVNEANMLVQGHTLYIEAKRINLILREFRKLRNFVLSDQSVSKRSTKPDELRDYNLSVKLWIYFLHFLAVNLALTFLCVATVPLLGSIDTGYLLVTAVSLNSSNWADSLIGKTIRIIFSSLFSCHWYFVAITIFISAIVTILLPSEILTILGNRSKLCKLTYESLRILIFRFNETVKWVLAMELLVISIMFVSSVYASLRLNDKMPLQTCIMFPIVAVLMVVAAVLIYSCGGKVLTRSEKYVEKWERIAKRDGGGGISGKVAIRVWRAVRPIGLEIGSFGSLPKMSILYLFEVWVEQTIALLLIE</sequence>
<reference evidence="2 3" key="1">
    <citation type="submission" date="2015-12" db="EMBL/GenBank/DDBJ databases">
        <title>The genome of Folsomia candida.</title>
        <authorList>
            <person name="Faddeeva A."/>
            <person name="Derks M.F."/>
            <person name="Anvar Y."/>
            <person name="Smit S."/>
            <person name="Van Straalen N."/>
            <person name="Roelofs D."/>
        </authorList>
    </citation>
    <scope>NUCLEOTIDE SEQUENCE [LARGE SCALE GENOMIC DNA]</scope>
    <source>
        <strain evidence="2 3">VU population</strain>
        <tissue evidence="2">Whole body</tissue>
    </source>
</reference>
<evidence type="ECO:0000313" key="3">
    <source>
        <dbReference type="Proteomes" id="UP000198287"/>
    </source>
</evidence>
<keyword evidence="3" id="KW-1185">Reference proteome</keyword>
<dbReference type="AlphaFoldDB" id="A0A226D895"/>
<comment type="caution">
    <text evidence="2">The sequence shown here is derived from an EMBL/GenBank/DDBJ whole genome shotgun (WGS) entry which is preliminary data.</text>
</comment>
<evidence type="ECO:0000313" key="2">
    <source>
        <dbReference type="EMBL" id="OXA40957.1"/>
    </source>
</evidence>
<proteinExistence type="predicted"/>
<organism evidence="2 3">
    <name type="scientific">Folsomia candida</name>
    <name type="common">Springtail</name>
    <dbReference type="NCBI Taxonomy" id="158441"/>
    <lineage>
        <taxon>Eukaryota</taxon>
        <taxon>Metazoa</taxon>
        <taxon>Ecdysozoa</taxon>
        <taxon>Arthropoda</taxon>
        <taxon>Hexapoda</taxon>
        <taxon>Collembola</taxon>
        <taxon>Entomobryomorpha</taxon>
        <taxon>Isotomoidea</taxon>
        <taxon>Isotomidae</taxon>
        <taxon>Proisotominae</taxon>
        <taxon>Folsomia</taxon>
    </lineage>
</organism>